<dbReference type="Gene3D" id="3.90.230.10">
    <property type="entry name" value="Creatinase/methionine aminopeptidase superfamily"/>
    <property type="match status" value="1"/>
</dbReference>
<dbReference type="Pfam" id="PF00557">
    <property type="entry name" value="Peptidase_M24"/>
    <property type="match status" value="1"/>
</dbReference>
<dbReference type="OrthoDB" id="9761809at2"/>
<protein>
    <submittedName>
        <fullName evidence="3">Creatinase</fullName>
        <ecNumber evidence="3">3.5.3.3</ecNumber>
    </submittedName>
</protein>
<proteinExistence type="predicted"/>
<evidence type="ECO:0000259" key="1">
    <source>
        <dbReference type="Pfam" id="PF00557"/>
    </source>
</evidence>
<evidence type="ECO:0000259" key="2">
    <source>
        <dbReference type="Pfam" id="PF01321"/>
    </source>
</evidence>
<dbReference type="PANTHER" id="PTHR46112">
    <property type="entry name" value="AMINOPEPTIDASE"/>
    <property type="match status" value="1"/>
</dbReference>
<gene>
    <name evidence="3" type="ORF">PIGHUM_00469</name>
</gene>
<dbReference type="Pfam" id="PF01321">
    <property type="entry name" value="Creatinase_N"/>
    <property type="match status" value="1"/>
</dbReference>
<dbReference type="Proteomes" id="UP000277294">
    <property type="component" value="Unassembled WGS sequence"/>
</dbReference>
<dbReference type="InterPro" id="IPR050659">
    <property type="entry name" value="Peptidase_M24B"/>
</dbReference>
<dbReference type="InterPro" id="IPR000994">
    <property type="entry name" value="Pept_M24"/>
</dbReference>
<reference evidence="3 4" key="1">
    <citation type="submission" date="2018-10" db="EMBL/GenBank/DDBJ databases">
        <authorList>
            <person name="Criscuolo A."/>
        </authorList>
    </citation>
    <scope>NUCLEOTIDE SEQUENCE [LARGE SCALE GENOMIC DNA]</scope>
    <source>
        <strain evidence="3">DnA1</strain>
    </source>
</reference>
<dbReference type="InterPro" id="IPR029149">
    <property type="entry name" value="Creatin/AminoP/Spt16_N"/>
</dbReference>
<dbReference type="SUPFAM" id="SSF53092">
    <property type="entry name" value="Creatinase/prolidase N-terminal domain"/>
    <property type="match status" value="1"/>
</dbReference>
<dbReference type="EC" id="3.5.3.3" evidence="3"/>
<keyword evidence="3" id="KW-0378">Hydrolase</keyword>
<dbReference type="InterPro" id="IPR036005">
    <property type="entry name" value="Creatinase/aminopeptidase-like"/>
</dbReference>
<sequence length="431" mass="46730">MTDTPMHPYRRFSLAERDRRWRAVRQLMAREGLSAIIAPPNPGNSTDWQADTRYLSHCGGGADTSIGVVFPLDGEVTVVATSARERWGPLVQDWVSDVRTVNRQFGAAMGERLLELGLDGSRIGVCGLEGGTRTPEGTIMHGTYRALAAAVPNATFIDASELMQDVREIKSEEEIAVLQCSIDLVERALDAQLAAAQPGVPDYVVWAETMHAMFRRGSELSVHFNWVSGANPGRTLTRPTARPLREGDLILGEIESSVIGYRAQRLPVVAVNRCPPLIAELSALHGEMYAGLMETLKPGVTVREMIDATVALTRRAAPRRGPLAGARASLILHGRGLGDDRPLVLTKLDGEPFYGATLRALEARFPENGVYICKPSVATADGRVEFAWGDTVRVTPGGARRMGSMPHGVQVSEARPFADWPQDVTVYGSAA</sequence>
<dbReference type="GO" id="GO:0016980">
    <property type="term" value="F:creatinase activity"/>
    <property type="evidence" value="ECO:0007669"/>
    <property type="project" value="UniProtKB-EC"/>
</dbReference>
<evidence type="ECO:0000313" key="4">
    <source>
        <dbReference type="Proteomes" id="UP000277294"/>
    </source>
</evidence>
<keyword evidence="4" id="KW-1185">Reference proteome</keyword>
<dbReference type="SUPFAM" id="SSF55920">
    <property type="entry name" value="Creatinase/aminopeptidase"/>
    <property type="match status" value="1"/>
</dbReference>
<accession>A0A3P4AYC1</accession>
<organism evidence="3 4">
    <name type="scientific">Pigmentiphaga humi</name>
    <dbReference type="NCBI Taxonomy" id="2478468"/>
    <lineage>
        <taxon>Bacteria</taxon>
        <taxon>Pseudomonadati</taxon>
        <taxon>Pseudomonadota</taxon>
        <taxon>Betaproteobacteria</taxon>
        <taxon>Burkholderiales</taxon>
        <taxon>Alcaligenaceae</taxon>
        <taxon>Pigmentiphaga</taxon>
    </lineage>
</organism>
<dbReference type="Gene3D" id="3.40.350.10">
    <property type="entry name" value="Creatinase/prolidase N-terminal domain"/>
    <property type="match status" value="1"/>
</dbReference>
<dbReference type="AlphaFoldDB" id="A0A3P4AYC1"/>
<dbReference type="EMBL" id="UWPJ01000005">
    <property type="protein sequence ID" value="VCU68418.1"/>
    <property type="molecule type" value="Genomic_DNA"/>
</dbReference>
<feature type="domain" description="Creatinase N-terminal" evidence="2">
    <location>
        <begin position="20"/>
        <end position="169"/>
    </location>
</feature>
<dbReference type="PANTHER" id="PTHR46112:SF2">
    <property type="entry name" value="XAA-PRO AMINOPEPTIDASE P-RELATED"/>
    <property type="match status" value="1"/>
</dbReference>
<dbReference type="InterPro" id="IPR000587">
    <property type="entry name" value="Creatinase_N"/>
</dbReference>
<feature type="domain" description="Peptidase M24" evidence="1">
    <location>
        <begin position="179"/>
        <end position="395"/>
    </location>
</feature>
<evidence type="ECO:0000313" key="3">
    <source>
        <dbReference type="EMBL" id="VCU68418.1"/>
    </source>
</evidence>
<name>A0A3P4AYC1_9BURK</name>
<dbReference type="RefSeq" id="WP_124077631.1">
    <property type="nucleotide sequence ID" value="NZ_UWPJ01000005.1"/>
</dbReference>